<organism evidence="1 2">
    <name type="scientific">Endomicrobium trichonymphae</name>
    <dbReference type="NCBI Taxonomy" id="1408204"/>
    <lineage>
        <taxon>Bacteria</taxon>
        <taxon>Pseudomonadati</taxon>
        <taxon>Elusimicrobiota</taxon>
        <taxon>Endomicrobiia</taxon>
        <taxon>Endomicrobiales</taxon>
        <taxon>Endomicrobiaceae</taxon>
        <taxon>Candidatus Endomicrobiellum</taxon>
    </lineage>
</organism>
<dbReference type="Pfam" id="PF20903">
    <property type="entry name" value="SPL"/>
    <property type="match status" value="1"/>
</dbReference>
<keyword evidence="2" id="KW-1185">Reference proteome</keyword>
<dbReference type="Gene3D" id="3.80.30.30">
    <property type="match status" value="1"/>
</dbReference>
<reference evidence="2" key="1">
    <citation type="journal article" date="2008" name="Proc. Natl. Acad. Sci. U.S.A.">
        <title>Complete genome of the uncultured termite group 1 bacteria in a single host protist cell.</title>
        <authorList>
            <person name="Hongoh Y."/>
            <person name="Sharma V.K."/>
            <person name="Prakash T."/>
            <person name="Noda S."/>
            <person name="Taylor T.D."/>
            <person name="Kudo T."/>
            <person name="Sakaki Y."/>
            <person name="Toyoda A."/>
            <person name="Hattori M."/>
            <person name="Ohkuma M."/>
        </authorList>
    </citation>
    <scope>NUCLEOTIDE SEQUENCE [LARGE SCALE GENOMIC DNA]</scope>
    <source>
        <strain evidence="2">Rs-D17 genomovar Ri2008</strain>
    </source>
</reference>
<name>B1GYW4_ENDTX</name>
<dbReference type="GO" id="GO:0051539">
    <property type="term" value="F:4 iron, 4 sulfur cluster binding"/>
    <property type="evidence" value="ECO:0007669"/>
    <property type="project" value="TreeGrafter"/>
</dbReference>
<evidence type="ECO:0000313" key="2">
    <source>
        <dbReference type="Proteomes" id="UP000001691"/>
    </source>
</evidence>
<sequence>MKNNTENLSEGKAFKNRFPNFGVNKSREILRLLSEISKIEKVKIESLLNDFHRKDYKSVKEFLLKRRYPGTFNKIPLSSFYLPEYETDILLKADLKSRKFYPKNIYYESDAGITPLFERVKTLFPDSEYAEVESLKNFTRNNSFTVEDYNNRSNNLFIVKGKYDFLKKCPCTSGVVNCGYSVMNLGMGCIYDCSYCFLQGYQNTAGIIVPYNIEDYLCDEKIEGSIKEFFNFKRIGNGEFTDSLVFDDITRFSTRIIGYFKKKNDIFFEFKTKSANVKNLLESGGKENIVVAWSVNSIRVSKDNEFKTPLIKERLEAAKECALNGFSTAFHFDPIIYYDNWKQGYRETIDMVFDIVPNYSIKWISLGSLRMPATQKTVIENRFPGIEILNGELLLEQGHKLRYFRDLRIEMYKYLSRIIKSKKSRAVVYLCMEDSQVWKAVFET</sequence>
<gene>
    <name evidence="1" type="ordered locus">TGRD_716</name>
</gene>
<dbReference type="InterPro" id="IPR049539">
    <property type="entry name" value="SPL"/>
</dbReference>
<dbReference type="GO" id="GO:0042601">
    <property type="term" value="C:endospore-forming forespore"/>
    <property type="evidence" value="ECO:0007669"/>
    <property type="project" value="TreeGrafter"/>
</dbReference>
<dbReference type="Proteomes" id="UP000001691">
    <property type="component" value="Chromosome"/>
</dbReference>
<dbReference type="PANTHER" id="PTHR37822:SF2">
    <property type="entry name" value="SPORE PHOTOPRODUCT LYASE"/>
    <property type="match status" value="1"/>
</dbReference>
<evidence type="ECO:0000313" key="1">
    <source>
        <dbReference type="EMBL" id="BAG14207.1"/>
    </source>
</evidence>
<dbReference type="GO" id="GO:0003913">
    <property type="term" value="F:DNA photolyase activity"/>
    <property type="evidence" value="ECO:0007669"/>
    <property type="project" value="TreeGrafter"/>
</dbReference>
<dbReference type="Gene3D" id="3.40.50.12110">
    <property type="match status" value="1"/>
</dbReference>
<protein>
    <submittedName>
        <fullName evidence="1">DNA repair photolyase-like protein</fullName>
    </submittedName>
</protein>
<dbReference type="HOGENOM" id="CLU_030330_0_0_0"/>
<dbReference type="AlphaFoldDB" id="B1GYW4"/>
<accession>B1GYW4</accession>
<proteinExistence type="predicted"/>
<dbReference type="RefSeq" id="WP_015423728.1">
    <property type="nucleotide sequence ID" value="NC_020419.1"/>
</dbReference>
<dbReference type="EMBL" id="AP009510">
    <property type="protein sequence ID" value="BAG14207.1"/>
    <property type="molecule type" value="Genomic_DNA"/>
</dbReference>
<dbReference type="GO" id="GO:1904047">
    <property type="term" value="F:S-adenosyl-L-methionine binding"/>
    <property type="evidence" value="ECO:0007669"/>
    <property type="project" value="TreeGrafter"/>
</dbReference>
<dbReference type="PANTHER" id="PTHR37822">
    <property type="entry name" value="SPORE PHOTOPRODUCT LYASE-RELATED"/>
    <property type="match status" value="1"/>
</dbReference>
<dbReference type="KEGG" id="rsd:TGRD_716"/>
<dbReference type="STRING" id="471821.TGRD_724"/>